<dbReference type="AlphaFoldDB" id="A0A4U6UX45"/>
<dbReference type="OMA" id="GVNERVC"/>
<gene>
    <name evidence="2" type="ORF">SEVIR_4G177100v2</name>
</gene>
<keyword evidence="3" id="KW-1185">Reference proteome</keyword>
<accession>A0A4U6UX45</accession>
<evidence type="ECO:0008006" key="4">
    <source>
        <dbReference type="Google" id="ProtNLM"/>
    </source>
</evidence>
<reference evidence="2" key="1">
    <citation type="submission" date="2019-03" db="EMBL/GenBank/DDBJ databases">
        <title>WGS assembly of Setaria viridis.</title>
        <authorList>
            <person name="Huang P."/>
            <person name="Jenkins J."/>
            <person name="Grimwood J."/>
            <person name="Barry K."/>
            <person name="Healey A."/>
            <person name="Mamidi S."/>
            <person name="Sreedasyam A."/>
            <person name="Shu S."/>
            <person name="Feldman M."/>
            <person name="Wu J."/>
            <person name="Yu Y."/>
            <person name="Chen C."/>
            <person name="Johnson J."/>
            <person name="Rokhsar D."/>
            <person name="Baxter I."/>
            <person name="Schmutz J."/>
            <person name="Brutnell T."/>
            <person name="Kellogg E."/>
        </authorList>
    </citation>
    <scope>NUCLEOTIDE SEQUENCE [LARGE SCALE GENOMIC DNA]</scope>
</reference>
<evidence type="ECO:0000256" key="1">
    <source>
        <dbReference type="SAM" id="MobiDB-lite"/>
    </source>
</evidence>
<proteinExistence type="predicted"/>
<organism evidence="2 3">
    <name type="scientific">Setaria viridis</name>
    <name type="common">Green bristlegrass</name>
    <name type="synonym">Setaria italica subsp. viridis</name>
    <dbReference type="NCBI Taxonomy" id="4556"/>
    <lineage>
        <taxon>Eukaryota</taxon>
        <taxon>Viridiplantae</taxon>
        <taxon>Streptophyta</taxon>
        <taxon>Embryophyta</taxon>
        <taxon>Tracheophyta</taxon>
        <taxon>Spermatophyta</taxon>
        <taxon>Magnoliopsida</taxon>
        <taxon>Liliopsida</taxon>
        <taxon>Poales</taxon>
        <taxon>Poaceae</taxon>
        <taxon>PACMAD clade</taxon>
        <taxon>Panicoideae</taxon>
        <taxon>Panicodae</taxon>
        <taxon>Paniceae</taxon>
        <taxon>Cenchrinae</taxon>
        <taxon>Setaria</taxon>
    </lineage>
</organism>
<dbReference type="EMBL" id="CM016555">
    <property type="protein sequence ID" value="TKW21188.1"/>
    <property type="molecule type" value="Genomic_DNA"/>
</dbReference>
<name>A0A4U6UX45_SETVI</name>
<evidence type="ECO:0000313" key="2">
    <source>
        <dbReference type="EMBL" id="TKW21188.1"/>
    </source>
</evidence>
<sequence>MDPQASQLGEEVRAPADFTEAGQMGSLPHGTVDHDADSEEGRVLFPMARLTMMLIQRKSLRRKKWNMRSRTKHLRRAQRKGDALIVVPYDGITRLFEVVIELIPLSIRIYDISMGMMTTGFVTALGAKVGRVLEVGEAVLEVGEAVKDFKRVRVDFALEDSLKYSVQIRVRGRRLMEFMVKYENVPRFYFCWVRFGTELRTSPFKKELGRMLSFHVSTPPVKRGLNFSGSQKERVSSYSGSSSLNADCHENLQQQPLDGRVVGSSTAKCTVIAEVAEDLVHGVQKMAVDVIRPSTNVGSVANGRMQDEMLGVNERVCGIDLYNGSSDGTLSTQEESAKNKGAALPLSLHDRLLLAKSKTGGLPDRKSLVKSPGATKHINKSRKTNKSLKPEVIVQSLKELQSNGKLMGSLLAPMGAGLGSRALEEEKKVAGETQDALKRVAATNNLVGAKDKPHQAQ</sequence>
<dbReference type="Proteomes" id="UP000298652">
    <property type="component" value="Chromosome 4"/>
</dbReference>
<feature type="region of interest" description="Disordered" evidence="1">
    <location>
        <begin position="363"/>
        <end position="385"/>
    </location>
</feature>
<evidence type="ECO:0000313" key="3">
    <source>
        <dbReference type="Proteomes" id="UP000298652"/>
    </source>
</evidence>
<dbReference type="Gramene" id="TKW21188">
    <property type="protein sequence ID" value="TKW21188"/>
    <property type="gene ID" value="SEVIR_4G177100v2"/>
</dbReference>
<protein>
    <recommendedName>
        <fullName evidence="4">DUF4283 domain-containing protein</fullName>
    </recommendedName>
</protein>